<dbReference type="GO" id="GO:0016020">
    <property type="term" value="C:membrane"/>
    <property type="evidence" value="ECO:0007669"/>
    <property type="project" value="InterPro"/>
</dbReference>
<dbReference type="Pfam" id="PF00530">
    <property type="entry name" value="SRCR"/>
    <property type="match status" value="1"/>
</dbReference>
<sequence>MIVLKFIFLVYLSFLTFGNIFALSQSRTIILCEDEKTNISCVDGNISIEKVIFPLQRSQCSTTLRNCNDKTRNIQSTCNGKKWCAMETNAFIKGHCTKVPRHMVLNYACSHIDFWNRRIQNNQGRVVCGSLKDVQCHYTDVISSSEATYDYDYDDSCEKPVEKIQECLSNGIKSACDNKYQCDEKEITNTYCFFMSFSIEITYSCDQGTAKSYLKTIPRDSIFKPLTNRTPTIYRYDEVTGNVSHDTKYYMQVKLDNDMRVLIYDESQNKSFVLCPNMWTDTHATIVCRQFNLSDIGLAIKVTREEKYKQLHSHVNCSGNESTLLLCRFDRSSQRFCENSDSAVRCTTLNKNPVSSTEVMLTPDIHSNTTGTAIGVISSIVFIATVAFVIIIICRIKKRSKYNSGSNISAPINYQNVHRSDGLSEGVLPSHCYMDLHATDGSNALIAANAETGNTSYPINVPQRGNLSVDYSHGMERIVENNYFLIEPSELEATMNNSYSDIDNPVASSSSFRLQQNSLNQNDYFVLDPRETERSNNANNYSEIEESSLITAKAKKNVLTSNNYDHYAISKEGVYDETNNRRHVNQDDFNIYDRSLDDAYDSMTFMRTKTLDITYDHLKQTNNYNDRLNN</sequence>
<evidence type="ECO:0000313" key="7">
    <source>
        <dbReference type="Proteomes" id="UP000507470"/>
    </source>
</evidence>
<dbReference type="SMART" id="SM00202">
    <property type="entry name" value="SR"/>
    <property type="match status" value="1"/>
</dbReference>
<feature type="disulfide bond" evidence="2">
    <location>
        <begin position="317"/>
        <end position="327"/>
    </location>
</feature>
<dbReference type="OrthoDB" id="6127308at2759"/>
<keyword evidence="7" id="KW-1185">Reference proteome</keyword>
<dbReference type="SUPFAM" id="SSF56487">
    <property type="entry name" value="SRCR-like"/>
    <property type="match status" value="1"/>
</dbReference>
<evidence type="ECO:0000259" key="5">
    <source>
        <dbReference type="PROSITE" id="PS50287"/>
    </source>
</evidence>
<evidence type="ECO:0000256" key="2">
    <source>
        <dbReference type="PROSITE-ProRule" id="PRU00196"/>
    </source>
</evidence>
<feature type="signal peptide" evidence="4">
    <location>
        <begin position="1"/>
        <end position="18"/>
    </location>
</feature>
<dbReference type="EMBL" id="CACVKT020003682">
    <property type="protein sequence ID" value="CAC5385023.1"/>
    <property type="molecule type" value="Genomic_DNA"/>
</dbReference>
<proteinExistence type="predicted"/>
<name>A0A6J8BMJ3_MYTCO</name>
<dbReference type="PROSITE" id="PS50287">
    <property type="entry name" value="SRCR_2"/>
    <property type="match status" value="1"/>
</dbReference>
<feature type="transmembrane region" description="Helical" evidence="3">
    <location>
        <begin position="373"/>
        <end position="394"/>
    </location>
</feature>
<dbReference type="Gene3D" id="2.60.120.740">
    <property type="match status" value="1"/>
</dbReference>
<comment type="caution">
    <text evidence="2">Lacks conserved residue(s) required for the propagation of feature annotation.</text>
</comment>
<feature type="chain" id="PRO_5027018567" description="SRCR domain-containing protein" evidence="4">
    <location>
        <begin position="19"/>
        <end position="630"/>
    </location>
</feature>
<evidence type="ECO:0000256" key="3">
    <source>
        <dbReference type="SAM" id="Phobius"/>
    </source>
</evidence>
<dbReference type="InterPro" id="IPR043159">
    <property type="entry name" value="Lectin_gal-bd_sf"/>
</dbReference>
<evidence type="ECO:0000313" key="6">
    <source>
        <dbReference type="EMBL" id="CAC5385023.1"/>
    </source>
</evidence>
<reference evidence="6 7" key="1">
    <citation type="submission" date="2020-06" db="EMBL/GenBank/DDBJ databases">
        <authorList>
            <person name="Li R."/>
            <person name="Bekaert M."/>
        </authorList>
    </citation>
    <scope>NUCLEOTIDE SEQUENCE [LARGE SCALE GENOMIC DNA]</scope>
    <source>
        <strain evidence="7">wild</strain>
    </source>
</reference>
<dbReference type="AlphaFoldDB" id="A0A6J8BMJ3"/>
<keyword evidence="4" id="KW-0732">Signal</keyword>
<protein>
    <recommendedName>
        <fullName evidence="5">SRCR domain-containing protein</fullName>
    </recommendedName>
</protein>
<dbReference type="Proteomes" id="UP000507470">
    <property type="component" value="Unassembled WGS sequence"/>
</dbReference>
<organism evidence="6 7">
    <name type="scientific">Mytilus coruscus</name>
    <name type="common">Sea mussel</name>
    <dbReference type="NCBI Taxonomy" id="42192"/>
    <lineage>
        <taxon>Eukaryota</taxon>
        <taxon>Metazoa</taxon>
        <taxon>Spiralia</taxon>
        <taxon>Lophotrochozoa</taxon>
        <taxon>Mollusca</taxon>
        <taxon>Bivalvia</taxon>
        <taxon>Autobranchia</taxon>
        <taxon>Pteriomorphia</taxon>
        <taxon>Mytilida</taxon>
        <taxon>Mytiloidea</taxon>
        <taxon>Mytilidae</taxon>
        <taxon>Mytilinae</taxon>
        <taxon>Mytilus</taxon>
    </lineage>
</organism>
<dbReference type="InterPro" id="IPR001190">
    <property type="entry name" value="SRCR"/>
</dbReference>
<keyword evidence="3" id="KW-0472">Membrane</keyword>
<keyword evidence="3" id="KW-1133">Transmembrane helix</keyword>
<dbReference type="CDD" id="cd22823">
    <property type="entry name" value="Gal_Rha_Lectin"/>
    <property type="match status" value="1"/>
</dbReference>
<dbReference type="InterPro" id="IPR036772">
    <property type="entry name" value="SRCR-like_dom_sf"/>
</dbReference>
<keyword evidence="3" id="KW-0812">Transmembrane</keyword>
<accession>A0A6J8BMJ3</accession>
<evidence type="ECO:0000256" key="4">
    <source>
        <dbReference type="SAM" id="SignalP"/>
    </source>
</evidence>
<feature type="domain" description="SRCR" evidence="5">
    <location>
        <begin position="236"/>
        <end position="347"/>
    </location>
</feature>
<gene>
    <name evidence="6" type="ORF">MCOR_20606</name>
</gene>
<keyword evidence="1 2" id="KW-1015">Disulfide bond</keyword>
<dbReference type="Gene3D" id="3.10.250.10">
    <property type="entry name" value="SRCR-like domain"/>
    <property type="match status" value="1"/>
</dbReference>
<evidence type="ECO:0000256" key="1">
    <source>
        <dbReference type="ARBA" id="ARBA00023157"/>
    </source>
</evidence>